<dbReference type="SMART" id="SM00642">
    <property type="entry name" value="Aamy"/>
    <property type="match status" value="1"/>
</dbReference>
<dbReference type="InterPro" id="IPR006047">
    <property type="entry name" value="GH13_cat_dom"/>
</dbReference>
<keyword evidence="11" id="KW-0119">Carbohydrate metabolism</keyword>
<comment type="caution">
    <text evidence="20">The sequence shown here is derived from an EMBL/GenBank/DDBJ whole genome shotgun (WGS) entry which is preliminary data.</text>
</comment>
<evidence type="ECO:0000313" key="21">
    <source>
        <dbReference type="Proteomes" id="UP001280581"/>
    </source>
</evidence>
<evidence type="ECO:0000256" key="9">
    <source>
        <dbReference type="ARBA" id="ARBA00023157"/>
    </source>
</evidence>
<proteinExistence type="inferred from homology"/>
<dbReference type="EMBL" id="WVTA01000003">
    <property type="protein sequence ID" value="KAK3214817.1"/>
    <property type="molecule type" value="Genomic_DNA"/>
</dbReference>
<dbReference type="Pfam" id="PF09260">
    <property type="entry name" value="A_amylase_dom_C"/>
    <property type="match status" value="1"/>
</dbReference>
<feature type="binding site" evidence="17">
    <location>
        <position position="318"/>
    </location>
    <ligand>
        <name>substrate</name>
    </ligand>
</feature>
<evidence type="ECO:0000256" key="18">
    <source>
        <dbReference type="SAM" id="SignalP"/>
    </source>
</evidence>
<dbReference type="Proteomes" id="UP001280581">
    <property type="component" value="Unassembled WGS sequence"/>
</dbReference>
<keyword evidence="8 15" id="KW-0106">Calcium</keyword>
<dbReference type="CDD" id="cd11319">
    <property type="entry name" value="AmyAc_euk_AmyA"/>
    <property type="match status" value="1"/>
</dbReference>
<dbReference type="SUPFAM" id="SSF51011">
    <property type="entry name" value="Glycosyl hydrolase domain"/>
    <property type="match status" value="1"/>
</dbReference>
<dbReference type="InterPro" id="IPR013780">
    <property type="entry name" value="Glyco_hydro_b"/>
</dbReference>
<feature type="disulfide bond" evidence="16">
    <location>
        <begin position="173"/>
        <end position="186"/>
    </location>
</feature>
<keyword evidence="7" id="KW-0378">Hydrolase</keyword>
<evidence type="ECO:0000259" key="19">
    <source>
        <dbReference type="SMART" id="SM00642"/>
    </source>
</evidence>
<feature type="non-terminal residue" evidence="20">
    <location>
        <position position="464"/>
    </location>
</feature>
<dbReference type="PANTHER" id="PTHR10357">
    <property type="entry name" value="ALPHA-AMYLASE FAMILY MEMBER"/>
    <property type="match status" value="1"/>
</dbReference>
<evidence type="ECO:0000313" key="20">
    <source>
        <dbReference type="EMBL" id="KAK3214817.1"/>
    </source>
</evidence>
<feature type="domain" description="Glycosyl hydrolase family 13 catalytic" evidence="19">
    <location>
        <begin position="36"/>
        <end position="390"/>
    </location>
</feature>
<feature type="binding site" evidence="17">
    <location>
        <position position="106"/>
    </location>
    <ligand>
        <name>substrate</name>
    </ligand>
</feature>
<evidence type="ECO:0000256" key="15">
    <source>
        <dbReference type="PIRSR" id="PIRSR001024-3"/>
    </source>
</evidence>
<evidence type="ECO:0000256" key="5">
    <source>
        <dbReference type="ARBA" id="ARBA00022723"/>
    </source>
</evidence>
<keyword evidence="21" id="KW-1185">Reference proteome</keyword>
<feature type="binding site" evidence="17">
    <location>
        <position position="365"/>
    </location>
    <ligand>
        <name>substrate</name>
    </ligand>
</feature>
<feature type="disulfide bond" evidence="16">
    <location>
        <begin position="53"/>
        <end position="61"/>
    </location>
</feature>
<feature type="site" description="Transition state stabilizer" evidence="14">
    <location>
        <position position="318"/>
    </location>
</feature>
<dbReference type="InterPro" id="IPR017853">
    <property type="entry name" value="GH"/>
</dbReference>
<dbReference type="Pfam" id="PF00128">
    <property type="entry name" value="Alpha-amylase"/>
    <property type="match status" value="1"/>
</dbReference>
<feature type="binding site" evidence="15">
    <location>
        <position position="144"/>
    </location>
    <ligand>
        <name>Ca(2+)</name>
        <dbReference type="ChEBI" id="CHEBI:29108"/>
        <label>1</label>
    </ligand>
</feature>
<feature type="binding site" evidence="15">
    <location>
        <position position="252"/>
    </location>
    <ligand>
        <name>Ca(2+)</name>
        <dbReference type="ChEBI" id="CHEBI:29108"/>
        <label>2</label>
    </ligand>
</feature>
<evidence type="ECO:0000256" key="2">
    <source>
        <dbReference type="ARBA" id="ARBA00001913"/>
    </source>
</evidence>
<dbReference type="Gene3D" id="3.20.20.80">
    <property type="entry name" value="Glycosidases"/>
    <property type="match status" value="1"/>
</dbReference>
<sequence>MRVPSLRTAAAALLFTSYHVTEAATPEQWRSRSIYQLLTDRFGRTDGSTTAPCNPGDYNYCGGSWRGIINQLDYIQEMGFTAIWISPIAFNIPDRTPFGYAYHGYWQQDLTKVNSHFGTENDLKALSDALHARDMYLMIDVIVNHNGWNGDQASVDYSKFIPFNDKKYYHDFCSIDYNNQTSVEVCWLGDSNVELVDLKTDSQEVVDGYKKWIADLVSKYSLDGLRIDTVKHVDKDFWSSFREAAGVFCMGEVVSSNPSYVCDYQNHLDSILNFPAYDPIVPFLSNSAGTDGLISVINDMKSACKDVSVLGIFTESHDVPRIASWTADINLAKNALVYTFMWDGIPIVYAGQEQHFSGYADPANREATWLSGYDQSSELYITTTAINAIRNHVISIDPGYTTYGIKAIYNDAHTAAFRKGTDGKQIVSVITNGGENSGTSTLKLAGTGWRAGTEVVEILTCRRS</sequence>
<evidence type="ECO:0000256" key="12">
    <source>
        <dbReference type="ARBA" id="ARBA00023295"/>
    </source>
</evidence>
<dbReference type="GO" id="GO:0016052">
    <property type="term" value="P:carbohydrate catabolic process"/>
    <property type="evidence" value="ECO:0007669"/>
    <property type="project" value="InterPro"/>
</dbReference>
<dbReference type="GO" id="GO:0005509">
    <property type="term" value="F:calcium ion binding"/>
    <property type="evidence" value="ECO:0007669"/>
    <property type="project" value="InterPro"/>
</dbReference>
<feature type="binding site" evidence="15">
    <location>
        <position position="228"/>
    </location>
    <ligand>
        <name>Ca(2+)</name>
        <dbReference type="ChEBI" id="CHEBI:29108"/>
        <label>2</label>
    </ligand>
</feature>
<dbReference type="InterPro" id="IPR013777">
    <property type="entry name" value="A-amylase-like"/>
</dbReference>
<dbReference type="InterPro" id="IPR015340">
    <property type="entry name" value="A_amylase_C_dom"/>
</dbReference>
<feature type="active site" description="Proton donor" evidence="13">
    <location>
        <position position="252"/>
    </location>
</feature>
<keyword evidence="5 15" id="KW-0479">Metal-binding</keyword>
<evidence type="ECO:0000256" key="7">
    <source>
        <dbReference type="ARBA" id="ARBA00022801"/>
    </source>
</evidence>
<dbReference type="PIRSF" id="PIRSF001024">
    <property type="entry name" value="Alph-amyl_fung"/>
    <property type="match status" value="1"/>
</dbReference>
<evidence type="ECO:0000256" key="4">
    <source>
        <dbReference type="ARBA" id="ARBA00012595"/>
    </source>
</evidence>
<dbReference type="GO" id="GO:0004556">
    <property type="term" value="F:alpha-amylase activity"/>
    <property type="evidence" value="ECO:0007669"/>
    <property type="project" value="UniProtKB-EC"/>
</dbReference>
<dbReference type="PANTHER" id="PTHR10357:SF215">
    <property type="entry name" value="ALPHA-AMYLASE 1"/>
    <property type="match status" value="1"/>
</dbReference>
<comment type="catalytic activity">
    <reaction evidence="1">
        <text>Endohydrolysis of (1-&gt;4)-alpha-D-glucosidic linkages in polysaccharides containing three or more (1-&gt;4)-alpha-linked D-glucose units.</text>
        <dbReference type="EC" id="3.2.1.1"/>
    </reaction>
</comment>
<keyword evidence="12" id="KW-0326">Glycosidase</keyword>
<protein>
    <recommendedName>
        <fullName evidence="4">alpha-amylase</fullName>
        <ecNumber evidence="4">3.2.1.1</ecNumber>
    </recommendedName>
</protein>
<feature type="binding site" evidence="15">
    <location>
        <position position="184"/>
    </location>
    <ligand>
        <name>Ca(2+)</name>
        <dbReference type="ChEBI" id="CHEBI:29108"/>
        <label>1</label>
    </ligand>
</feature>
<dbReference type="AlphaFoldDB" id="A0AAN6M5X7"/>
<dbReference type="EC" id="3.2.1.1" evidence="4"/>
<evidence type="ECO:0000256" key="14">
    <source>
        <dbReference type="PIRSR" id="PIRSR001024-2"/>
    </source>
</evidence>
<dbReference type="FunFam" id="3.20.20.80:FF:000120">
    <property type="entry name" value="Alpha-amylase A"/>
    <property type="match status" value="1"/>
</dbReference>
<feature type="binding site" evidence="17">
    <location>
        <position position="226"/>
    </location>
    <ligand>
        <name>substrate</name>
    </ligand>
</feature>
<organism evidence="20 21">
    <name type="scientific">Pseudopithomyces chartarum</name>
    <dbReference type="NCBI Taxonomy" id="1892770"/>
    <lineage>
        <taxon>Eukaryota</taxon>
        <taxon>Fungi</taxon>
        <taxon>Dikarya</taxon>
        <taxon>Ascomycota</taxon>
        <taxon>Pezizomycotina</taxon>
        <taxon>Dothideomycetes</taxon>
        <taxon>Pleosporomycetidae</taxon>
        <taxon>Pleosporales</taxon>
        <taxon>Massarineae</taxon>
        <taxon>Didymosphaeriaceae</taxon>
        <taxon>Pseudopithomyces</taxon>
    </lineage>
</organism>
<feature type="active site" description="Nucleophile" evidence="13">
    <location>
        <position position="228"/>
    </location>
</feature>
<keyword evidence="6 18" id="KW-0732">Signal</keyword>
<comment type="cofactor">
    <cofactor evidence="2">
        <name>Ca(2+)</name>
        <dbReference type="ChEBI" id="CHEBI:29108"/>
    </cofactor>
</comment>
<accession>A0AAN6M5X7</accession>
<feature type="signal peptide" evidence="18">
    <location>
        <begin position="1"/>
        <end position="23"/>
    </location>
</feature>
<feature type="binding site" evidence="15">
    <location>
        <position position="232"/>
    </location>
    <ligand>
        <name>Ca(2+)</name>
        <dbReference type="ChEBI" id="CHEBI:29108"/>
        <label>1</label>
    </ligand>
</feature>
<evidence type="ECO:0000256" key="6">
    <source>
        <dbReference type="ARBA" id="ARBA00022729"/>
    </source>
</evidence>
<evidence type="ECO:0000256" key="3">
    <source>
        <dbReference type="ARBA" id="ARBA00008061"/>
    </source>
</evidence>
<feature type="disulfide bond" evidence="16">
    <location>
        <begin position="262"/>
        <end position="304"/>
    </location>
</feature>
<evidence type="ECO:0000256" key="10">
    <source>
        <dbReference type="ARBA" id="ARBA00023180"/>
    </source>
</evidence>
<evidence type="ECO:0000256" key="8">
    <source>
        <dbReference type="ARBA" id="ARBA00022837"/>
    </source>
</evidence>
<gene>
    <name evidence="20" type="ORF">GRF29_19g1338817</name>
</gene>
<feature type="chain" id="PRO_5042865914" description="alpha-amylase" evidence="18">
    <location>
        <begin position="24"/>
        <end position="464"/>
    </location>
</feature>
<feature type="binding site" evidence="15">
    <location>
        <position position="197"/>
    </location>
    <ligand>
        <name>Ca(2+)</name>
        <dbReference type="ChEBI" id="CHEBI:29108"/>
        <label>1</label>
    </ligand>
</feature>
<keyword evidence="10" id="KW-0325">Glycoprotein</keyword>
<reference evidence="20 21" key="1">
    <citation type="submission" date="2021-02" db="EMBL/GenBank/DDBJ databases">
        <title>Genome assembly of Pseudopithomyces chartarum.</title>
        <authorList>
            <person name="Jauregui R."/>
            <person name="Singh J."/>
            <person name="Voisey C."/>
        </authorList>
    </citation>
    <scope>NUCLEOTIDE SEQUENCE [LARGE SCALE GENOMIC DNA]</scope>
    <source>
        <strain evidence="20 21">AGR01</strain>
    </source>
</reference>
<evidence type="ECO:0000256" key="1">
    <source>
        <dbReference type="ARBA" id="ARBA00000548"/>
    </source>
</evidence>
<feature type="binding site" evidence="17">
    <location>
        <position position="145"/>
    </location>
    <ligand>
        <name>substrate</name>
    </ligand>
</feature>
<evidence type="ECO:0000256" key="16">
    <source>
        <dbReference type="PIRSR" id="PIRSR001024-4"/>
    </source>
</evidence>
<name>A0AAN6M5X7_9PLEO</name>
<evidence type="ECO:0000256" key="13">
    <source>
        <dbReference type="PIRSR" id="PIRSR001024-1"/>
    </source>
</evidence>
<comment type="similarity">
    <text evidence="3">Belongs to the glycosyl hydrolase 13 family.</text>
</comment>
<dbReference type="Gene3D" id="2.60.40.1180">
    <property type="entry name" value="Golgi alpha-mannosidase II"/>
    <property type="match status" value="1"/>
</dbReference>
<keyword evidence="9 16" id="KW-1015">Disulfide bond</keyword>
<dbReference type="SUPFAM" id="SSF51445">
    <property type="entry name" value="(Trans)glycosidases"/>
    <property type="match status" value="1"/>
</dbReference>
<evidence type="ECO:0000256" key="17">
    <source>
        <dbReference type="PIRSR" id="PIRSR001024-5"/>
    </source>
</evidence>
<evidence type="ECO:0000256" key="11">
    <source>
        <dbReference type="ARBA" id="ARBA00023277"/>
    </source>
</evidence>